<keyword evidence="2 5" id="KW-0328">Glycosyltransferase</keyword>
<feature type="domain" description="Glycosyltransferase 2-like" evidence="4">
    <location>
        <begin position="22"/>
        <end position="149"/>
    </location>
</feature>
<gene>
    <name evidence="5" type="primary">wbbL</name>
    <name evidence="5" type="ORF">RTCCBAU85039_1896</name>
    <name evidence="6" type="ORF">SAMN05216228_1006107</name>
</gene>
<dbReference type="EMBL" id="FOCV01000006">
    <property type="protein sequence ID" value="SEN66967.1"/>
    <property type="molecule type" value="Genomic_DNA"/>
</dbReference>
<reference evidence="6 8" key="2">
    <citation type="submission" date="2016-10" db="EMBL/GenBank/DDBJ databases">
        <authorList>
            <person name="Varghese N."/>
            <person name="Submissions S."/>
        </authorList>
    </citation>
    <scope>NUCLEOTIDE SEQUENCE [LARGE SCALE GENOMIC DNA]</scope>
    <source>
        <strain evidence="6 8">CGMCC 1.7071</strain>
    </source>
</reference>
<evidence type="ECO:0000313" key="7">
    <source>
        <dbReference type="Proteomes" id="UP000183063"/>
    </source>
</evidence>
<dbReference type="STRING" id="501024.RTCCBAU85039_1896"/>
<dbReference type="PANTHER" id="PTHR43179:SF12">
    <property type="entry name" value="GALACTOFURANOSYLTRANSFERASE GLFT2"/>
    <property type="match status" value="1"/>
</dbReference>
<dbReference type="EMBL" id="FNXB01000008">
    <property type="protein sequence ID" value="SEH70711.1"/>
    <property type="molecule type" value="Genomic_DNA"/>
</dbReference>
<sequence length="318" mass="34238">MTALADNVLPLRTRETGTSVAVVIVTFNSAGALPPLLDSLVDGLQGVDRFEIIVVDNDSKDGSAEIAETHPLRPTVIRTGRNAGYAAAINIAARRADIGAHLLILNPDLRLFPGAVGPLVEQLATSTVGVVVPINYKEDGSIDPTLRREPSIITAWADAILGGNLAARLGLGEIVGELRHYDRRQCVQWATGSALLVAARARKVVGTWDETFFLYSEEVDYQRRIRQAGFDIVYEPRSKVMHAGGGSGGGPRLFALLTANRIRYYARHHGALRTSVFKFGVILGHAVRSWRGATHRAALMSAVSPLRSAAAFVESTRG</sequence>
<dbReference type="InterPro" id="IPR029044">
    <property type="entry name" value="Nucleotide-diphossugar_trans"/>
</dbReference>
<keyword evidence="3 5" id="KW-0808">Transferase</keyword>
<name>A0A1H8IG78_9HYPH</name>
<dbReference type="RefSeq" id="WP_072373683.1">
    <property type="nucleotide sequence ID" value="NZ_FNXB01000008.1"/>
</dbReference>
<organism evidence="5 7">
    <name type="scientific">Rhizobium tibeticum</name>
    <dbReference type="NCBI Taxonomy" id="501024"/>
    <lineage>
        <taxon>Bacteria</taxon>
        <taxon>Pseudomonadati</taxon>
        <taxon>Pseudomonadota</taxon>
        <taxon>Alphaproteobacteria</taxon>
        <taxon>Hyphomicrobiales</taxon>
        <taxon>Rhizobiaceae</taxon>
        <taxon>Rhizobium/Agrobacterium group</taxon>
        <taxon>Rhizobium</taxon>
    </lineage>
</organism>
<evidence type="ECO:0000313" key="8">
    <source>
        <dbReference type="Proteomes" id="UP000198939"/>
    </source>
</evidence>
<dbReference type="SUPFAM" id="SSF53448">
    <property type="entry name" value="Nucleotide-diphospho-sugar transferases"/>
    <property type="match status" value="1"/>
</dbReference>
<dbReference type="Pfam" id="PF00535">
    <property type="entry name" value="Glycos_transf_2"/>
    <property type="match status" value="1"/>
</dbReference>
<proteinExistence type="inferred from homology"/>
<evidence type="ECO:0000259" key="4">
    <source>
        <dbReference type="Pfam" id="PF00535"/>
    </source>
</evidence>
<reference evidence="5" key="3">
    <citation type="submission" date="2016-10" db="EMBL/GenBank/DDBJ databases">
        <authorList>
            <person name="de Groot N.N."/>
        </authorList>
    </citation>
    <scope>NUCLEOTIDE SEQUENCE [LARGE SCALE GENOMIC DNA]</scope>
    <source>
        <strain evidence="5">CCBAU85039</strain>
    </source>
</reference>
<dbReference type="InterPro" id="IPR001173">
    <property type="entry name" value="Glyco_trans_2-like"/>
</dbReference>
<evidence type="ECO:0000256" key="1">
    <source>
        <dbReference type="ARBA" id="ARBA00006739"/>
    </source>
</evidence>
<evidence type="ECO:0000313" key="6">
    <source>
        <dbReference type="EMBL" id="SEN66967.1"/>
    </source>
</evidence>
<dbReference type="OrthoDB" id="9771846at2"/>
<dbReference type="PANTHER" id="PTHR43179">
    <property type="entry name" value="RHAMNOSYLTRANSFERASE WBBL"/>
    <property type="match status" value="1"/>
</dbReference>
<evidence type="ECO:0000313" key="5">
    <source>
        <dbReference type="EMBL" id="SEH70711.1"/>
    </source>
</evidence>
<dbReference type="Gene3D" id="3.90.550.10">
    <property type="entry name" value="Spore Coat Polysaccharide Biosynthesis Protein SpsA, Chain A"/>
    <property type="match status" value="1"/>
</dbReference>
<keyword evidence="8" id="KW-1185">Reference proteome</keyword>
<dbReference type="AlphaFoldDB" id="A0A1H8IG78"/>
<dbReference type="Proteomes" id="UP000183063">
    <property type="component" value="Unassembled WGS sequence"/>
</dbReference>
<comment type="similarity">
    <text evidence="1">Belongs to the glycosyltransferase 2 family.</text>
</comment>
<dbReference type="GO" id="GO:0102096">
    <property type="term" value="F:decaprenyl-N-acetyl-alpha-D-glucosaminyl-pyrophosphate:dTDP-alpha-L-rhamnose rhamnosyltransferase activity"/>
    <property type="evidence" value="ECO:0007669"/>
    <property type="project" value="UniProtKB-EC"/>
</dbReference>
<accession>A0A1H8IG78</accession>
<evidence type="ECO:0000256" key="3">
    <source>
        <dbReference type="ARBA" id="ARBA00022679"/>
    </source>
</evidence>
<dbReference type="EC" id="2.4.1.289" evidence="5"/>
<evidence type="ECO:0000256" key="2">
    <source>
        <dbReference type="ARBA" id="ARBA00022676"/>
    </source>
</evidence>
<protein>
    <submittedName>
        <fullName evidence="6">Glycosyltransferase, GT2 family</fullName>
    </submittedName>
    <submittedName>
        <fullName evidence="5">N-acetylglucosaminyl-diphospho-decaprenol L-rhamnosyltransferase</fullName>
        <ecNumber evidence="5">2.4.1.289</ecNumber>
    </submittedName>
</protein>
<reference evidence="7" key="1">
    <citation type="submission" date="2016-10" db="EMBL/GenBank/DDBJ databases">
        <authorList>
            <person name="Wibberg D."/>
        </authorList>
    </citation>
    <scope>NUCLEOTIDE SEQUENCE [LARGE SCALE GENOMIC DNA]</scope>
</reference>
<dbReference type="Proteomes" id="UP000198939">
    <property type="component" value="Unassembled WGS sequence"/>
</dbReference>